<reference evidence="2" key="1">
    <citation type="submission" date="2019-04" db="EMBL/GenBank/DDBJ databases">
        <title>Friends and foes A comparative genomics study of 23 Aspergillus species from section Flavi.</title>
        <authorList>
            <consortium name="DOE Joint Genome Institute"/>
            <person name="Kjaerbolling I."/>
            <person name="Vesth T."/>
            <person name="Frisvad J.C."/>
            <person name="Nybo J.L."/>
            <person name="Theobald S."/>
            <person name="Kildgaard S."/>
            <person name="Isbrandt T."/>
            <person name="Kuo A."/>
            <person name="Sato A."/>
            <person name="Lyhne E.K."/>
            <person name="Kogle M.E."/>
            <person name="Wiebenga A."/>
            <person name="Kun R.S."/>
            <person name="Lubbers R.J."/>
            <person name="Makela M.R."/>
            <person name="Barry K."/>
            <person name="Chovatia M."/>
            <person name="Clum A."/>
            <person name="Daum C."/>
            <person name="Haridas S."/>
            <person name="He G."/>
            <person name="LaButti K."/>
            <person name="Lipzen A."/>
            <person name="Mondo S."/>
            <person name="Riley R."/>
            <person name="Salamov A."/>
            <person name="Simmons B.A."/>
            <person name="Magnuson J.K."/>
            <person name="Henrissat B."/>
            <person name="Mortensen U.H."/>
            <person name="Larsen T.O."/>
            <person name="Devries R.P."/>
            <person name="Grigoriev I.V."/>
            <person name="Machida M."/>
            <person name="Baker S.E."/>
            <person name="Andersen M.R."/>
        </authorList>
    </citation>
    <scope>NUCLEOTIDE SEQUENCE</scope>
    <source>
        <strain evidence="2">CBS 117612</strain>
    </source>
</reference>
<protein>
    <submittedName>
        <fullName evidence="2">Uncharacterized protein</fullName>
    </submittedName>
</protein>
<gene>
    <name evidence="2" type="ORF">BDV24DRAFT_140682</name>
</gene>
<evidence type="ECO:0000256" key="1">
    <source>
        <dbReference type="SAM" id="Phobius"/>
    </source>
</evidence>
<accession>A0A5N6XXR6</accession>
<dbReference type="Proteomes" id="UP000325558">
    <property type="component" value="Unassembled WGS sequence"/>
</dbReference>
<keyword evidence="1" id="KW-1133">Transmembrane helix</keyword>
<evidence type="ECO:0000313" key="2">
    <source>
        <dbReference type="EMBL" id="KAE8337009.1"/>
    </source>
</evidence>
<dbReference type="EMBL" id="ML737186">
    <property type="protein sequence ID" value="KAE8337009.1"/>
    <property type="molecule type" value="Genomic_DNA"/>
</dbReference>
<dbReference type="AlphaFoldDB" id="A0A5N6XXR6"/>
<proteinExistence type="predicted"/>
<keyword evidence="1" id="KW-0812">Transmembrane</keyword>
<organism evidence="2">
    <name type="scientific">Aspergillus arachidicola</name>
    <dbReference type="NCBI Taxonomy" id="656916"/>
    <lineage>
        <taxon>Eukaryota</taxon>
        <taxon>Fungi</taxon>
        <taxon>Dikarya</taxon>
        <taxon>Ascomycota</taxon>
        <taxon>Pezizomycotina</taxon>
        <taxon>Eurotiomycetes</taxon>
        <taxon>Eurotiomycetidae</taxon>
        <taxon>Eurotiales</taxon>
        <taxon>Aspergillaceae</taxon>
        <taxon>Aspergillus</taxon>
        <taxon>Aspergillus subgen. Circumdati</taxon>
    </lineage>
</organism>
<keyword evidence="1" id="KW-0472">Membrane</keyword>
<feature type="transmembrane region" description="Helical" evidence="1">
    <location>
        <begin position="7"/>
        <end position="27"/>
    </location>
</feature>
<feature type="transmembrane region" description="Helical" evidence="1">
    <location>
        <begin position="39"/>
        <end position="61"/>
    </location>
</feature>
<name>A0A5N6XXR6_9EURO</name>
<sequence length="95" mass="10726">MAKVEEYLCFLVLDLQVSYVVDIVGIIDLQWRTGGTASSAWTCCSYSYHAWGVALVINLSMNRNLMVLHKPNLVTTSRLPVILLWPSMTTKFLFA</sequence>